<dbReference type="InterPro" id="IPR035985">
    <property type="entry name" value="Ubiquitin-activating_enz"/>
</dbReference>
<keyword evidence="8 11" id="KW-0862">Zinc</keyword>
<evidence type="ECO:0000256" key="11">
    <source>
        <dbReference type="PIRNR" id="PIRNR039133"/>
    </source>
</evidence>
<feature type="active site" description="Glycyl thioester intermediate" evidence="12 15">
    <location>
        <position position="177"/>
    </location>
</feature>
<dbReference type="SUPFAM" id="SSF69572">
    <property type="entry name" value="Activating enzymes of the ubiquitin-like proteins"/>
    <property type="match status" value="1"/>
</dbReference>
<dbReference type="Gene3D" id="3.50.50.80">
    <property type="entry name" value="Ubiquitin-activating enzyme E1, inactive adenylation domain, subdomain 1"/>
    <property type="match status" value="1"/>
</dbReference>
<evidence type="ECO:0000256" key="1">
    <source>
        <dbReference type="ARBA" id="ARBA00004123"/>
    </source>
</evidence>
<evidence type="ECO:0000313" key="21">
    <source>
        <dbReference type="Proteomes" id="UP000439903"/>
    </source>
</evidence>
<feature type="binding site" evidence="13">
    <location>
        <position position="76"/>
    </location>
    <ligand>
        <name>ATP</name>
        <dbReference type="ChEBI" id="CHEBI:30616"/>
    </ligand>
</feature>
<dbReference type="GO" id="GO:0005524">
    <property type="term" value="F:ATP binding"/>
    <property type="evidence" value="ECO:0007669"/>
    <property type="project" value="UniProtKB-UniRule"/>
</dbReference>
<dbReference type="InterPro" id="IPR042449">
    <property type="entry name" value="Ub-E1_IAD_1"/>
</dbReference>
<evidence type="ECO:0000256" key="9">
    <source>
        <dbReference type="ARBA" id="ARBA00022840"/>
    </source>
</evidence>
<comment type="subunit">
    <text evidence="11">Heterodimer.</text>
</comment>
<feature type="binding site" evidence="13">
    <location>
        <begin position="28"/>
        <end position="33"/>
    </location>
    <ligand>
        <name>ATP</name>
        <dbReference type="ChEBI" id="CHEBI:30616"/>
    </ligand>
</feature>
<dbReference type="GO" id="GO:0031510">
    <property type="term" value="C:SUMO activating enzyme complex"/>
    <property type="evidence" value="ECO:0007669"/>
    <property type="project" value="UniProtKB-UniRule"/>
</dbReference>
<keyword evidence="7 11" id="KW-0833">Ubl conjugation pathway</keyword>
<dbReference type="InterPro" id="IPR030661">
    <property type="entry name" value="Uba2"/>
</dbReference>
<dbReference type="Gene3D" id="1.10.10.520">
    <property type="entry name" value="Ubiquitin activating enzymes (Uba3). Chain: B, domain 2"/>
    <property type="match status" value="1"/>
</dbReference>
<gene>
    <name evidence="20" type="ORF">F8M41_010478</name>
</gene>
<reference evidence="20 21" key="1">
    <citation type="journal article" date="2019" name="Environ. Microbiol.">
        <title>At the nexus of three kingdoms: the genome of the mycorrhizal fungus Gigaspora margarita provides insights into plant, endobacterial and fungal interactions.</title>
        <authorList>
            <person name="Venice F."/>
            <person name="Ghignone S."/>
            <person name="Salvioli di Fossalunga A."/>
            <person name="Amselem J."/>
            <person name="Novero M."/>
            <person name="Xianan X."/>
            <person name="Sedzielewska Toro K."/>
            <person name="Morin E."/>
            <person name="Lipzen A."/>
            <person name="Grigoriev I.V."/>
            <person name="Henrissat B."/>
            <person name="Martin F.M."/>
            <person name="Bonfante P."/>
        </authorList>
    </citation>
    <scope>NUCLEOTIDE SEQUENCE [LARGE SCALE GENOMIC DNA]</scope>
    <source>
        <strain evidence="20 21">BEG34</strain>
    </source>
</reference>
<dbReference type="PROSITE" id="PS00865">
    <property type="entry name" value="UBIQUITIN_ACTIVAT_2"/>
    <property type="match status" value="1"/>
</dbReference>
<dbReference type="FunFam" id="1.10.10.520:FF:000011">
    <property type="entry name" value="Ubiquitin-activating enzyme E1-like"/>
    <property type="match status" value="1"/>
</dbReference>
<dbReference type="InterPro" id="IPR019572">
    <property type="entry name" value="UBA_E1_SCCH"/>
</dbReference>
<dbReference type="OrthoDB" id="10255449at2759"/>
<dbReference type="GO" id="GO:0019948">
    <property type="term" value="F:SUMO activating enzyme activity"/>
    <property type="evidence" value="ECO:0007669"/>
    <property type="project" value="UniProtKB-UniRule"/>
</dbReference>
<feature type="binding site" evidence="13">
    <location>
        <begin position="121"/>
        <end position="126"/>
    </location>
    <ligand>
        <name>ATP</name>
        <dbReference type="ChEBI" id="CHEBI:30616"/>
    </ligand>
</feature>
<dbReference type="InterPro" id="IPR000594">
    <property type="entry name" value="ThiF_NAD_FAD-bd"/>
</dbReference>
<dbReference type="UniPathway" id="UPA00886"/>
<feature type="binding site" evidence="14">
    <location>
        <position position="437"/>
    </location>
    <ligand>
        <name>Zn(2+)</name>
        <dbReference type="ChEBI" id="CHEBI:29105"/>
    </ligand>
</feature>
<dbReference type="FunFam" id="3.50.50.80:FF:000002">
    <property type="entry name" value="SUMO-activating enzyme subunit 2"/>
    <property type="match status" value="1"/>
</dbReference>
<evidence type="ECO:0000256" key="14">
    <source>
        <dbReference type="PIRSR" id="PIRSR039133-3"/>
    </source>
</evidence>
<evidence type="ECO:0000256" key="15">
    <source>
        <dbReference type="PROSITE-ProRule" id="PRU10132"/>
    </source>
</evidence>
<feature type="binding site" evidence="14">
    <location>
        <position position="440"/>
    </location>
    <ligand>
        <name>Zn(2+)</name>
        <dbReference type="ChEBI" id="CHEBI:29105"/>
    </ligand>
</feature>
<dbReference type="Proteomes" id="UP000439903">
    <property type="component" value="Unassembled WGS sequence"/>
</dbReference>
<comment type="subcellular location">
    <subcellularLocation>
        <location evidence="1">Nucleus</location>
    </subcellularLocation>
</comment>
<dbReference type="Pfam" id="PF00899">
    <property type="entry name" value="ThiF"/>
    <property type="match status" value="1"/>
</dbReference>
<dbReference type="InterPro" id="IPR045886">
    <property type="entry name" value="ThiF/MoeB/HesA"/>
</dbReference>
<dbReference type="InterPro" id="IPR028077">
    <property type="entry name" value="UAE_UbL_dom"/>
</dbReference>
<dbReference type="PROSITE" id="PS51257">
    <property type="entry name" value="PROKAR_LIPOPROTEIN"/>
    <property type="match status" value="1"/>
</dbReference>
<feature type="binding site" evidence="13">
    <location>
        <begin position="60"/>
        <end position="63"/>
    </location>
    <ligand>
        <name>ATP</name>
        <dbReference type="ChEBI" id="CHEBI:30616"/>
    </ligand>
</feature>
<evidence type="ECO:0000259" key="18">
    <source>
        <dbReference type="Pfam" id="PF10585"/>
    </source>
</evidence>
<dbReference type="EMBL" id="WTPW01002181">
    <property type="protein sequence ID" value="KAF0392803.1"/>
    <property type="molecule type" value="Genomic_DNA"/>
</dbReference>
<dbReference type="GO" id="GO:0016740">
    <property type="term" value="F:transferase activity"/>
    <property type="evidence" value="ECO:0007669"/>
    <property type="project" value="UniProtKB-KW"/>
</dbReference>
<comment type="caution">
    <text evidence="20">The sequence shown here is derived from an EMBL/GenBank/DDBJ whole genome shotgun (WGS) entry which is preliminary data.</text>
</comment>
<dbReference type="GO" id="GO:0016925">
    <property type="term" value="P:protein sumoylation"/>
    <property type="evidence" value="ECO:0007669"/>
    <property type="project" value="UniProtKB-UniRule"/>
</dbReference>
<dbReference type="GO" id="GO:0046872">
    <property type="term" value="F:metal ion binding"/>
    <property type="evidence" value="ECO:0007669"/>
    <property type="project" value="UniProtKB-KW"/>
</dbReference>
<evidence type="ECO:0000256" key="16">
    <source>
        <dbReference type="SAM" id="MobiDB-lite"/>
    </source>
</evidence>
<dbReference type="PANTHER" id="PTHR10953">
    <property type="entry name" value="UBIQUITIN-ACTIVATING ENZYME E1"/>
    <property type="match status" value="1"/>
</dbReference>
<dbReference type="Gene3D" id="3.10.290.20">
    <property type="entry name" value="Ubiquitin-like 2 activating enzyme e1b. Chain: B, domain 3"/>
    <property type="match status" value="1"/>
</dbReference>
<comment type="pathway">
    <text evidence="2 11">Protein modification; protein sumoylation.</text>
</comment>
<dbReference type="PANTHER" id="PTHR10953:SF5">
    <property type="entry name" value="SUMO-ACTIVATING ENZYME SUBUNIT 2"/>
    <property type="match status" value="1"/>
</dbReference>
<keyword evidence="21" id="KW-1185">Reference proteome</keyword>
<dbReference type="Pfam" id="PF14732">
    <property type="entry name" value="UAE_UbL"/>
    <property type="match status" value="1"/>
</dbReference>
<proteinExistence type="inferred from homology"/>
<dbReference type="FunFam" id="3.40.50.720:FF:000618">
    <property type="entry name" value="SUMO-activating enzyme subunit 2"/>
    <property type="match status" value="1"/>
</dbReference>
<evidence type="ECO:0000256" key="4">
    <source>
        <dbReference type="ARBA" id="ARBA00022679"/>
    </source>
</evidence>
<feature type="region of interest" description="Disordered" evidence="16">
    <location>
        <begin position="553"/>
        <end position="582"/>
    </location>
</feature>
<evidence type="ECO:0000256" key="3">
    <source>
        <dbReference type="ARBA" id="ARBA00005673"/>
    </source>
</evidence>
<evidence type="ECO:0000259" key="17">
    <source>
        <dbReference type="Pfam" id="PF00899"/>
    </source>
</evidence>
<feature type="domain" description="Ubiquitin/SUMO-activating enzyme ubiquitin-like" evidence="19">
    <location>
        <begin position="448"/>
        <end position="533"/>
    </location>
</feature>
<dbReference type="CDD" id="cd01489">
    <property type="entry name" value="Uba2_SUMO"/>
    <property type="match status" value="1"/>
</dbReference>
<feature type="binding site" evidence="14">
    <location>
        <position position="162"/>
    </location>
    <ligand>
        <name>Zn(2+)</name>
        <dbReference type="ChEBI" id="CHEBI:29105"/>
    </ligand>
</feature>
<sequence>MPRFSHYEAALGSQLFEKVKNCRVLMVGAGGIGCELLKNLVMSGFNQIELVDLDTIDLSNLNRQFLFQKQHIKKSKAQVARESALKFNPNANIVAHHANIKDPQFSIEWFKSFDIVMNALDNLDARRHVNTMCLVANIPLIESGSEGYLGQVTIIKKGETECYECQPKPTRKTYPVCTIRSTPSSPIHCIVWAKSYLFNQLFGIPEEEDEELDKELNDENADEIANLKAETLALKRIREAMGSQDYPKIVFQKIFNDDINRLLIMEDMWKTRKQPVPLVYEELEKLKDTESQMDQTTNSNTLRDQRLWSLTENFSIFLESIKRLSTQLLAEKMTNPDASLTFDKDDIDAMDFITATSNLRARIFGIEEKTKFQVKAMAGNIIPAIATTNAIVAGMIVMQAFKVLNGDLNECKTVYCSPDRRPKSILSELLNKPNPDCSVCQSVHVTLNVNVKKATLRDFLKEVIQGHDEDEEDVCEVSVEEGGRIIYDVEYDDNLDVTFEKLNITDGKMVKVTPESEDDEKYPTVFAISHRETFESPNTWFHIDGDITSRSRTQVNSNAHKRKLDDSEIDPQEESSRKRPAVIENEVIVQDDDLIMTEDGPQRLIVID</sequence>
<evidence type="ECO:0000256" key="2">
    <source>
        <dbReference type="ARBA" id="ARBA00004718"/>
    </source>
</evidence>
<evidence type="ECO:0000256" key="13">
    <source>
        <dbReference type="PIRSR" id="PIRSR039133-2"/>
    </source>
</evidence>
<evidence type="ECO:0000256" key="12">
    <source>
        <dbReference type="PIRSR" id="PIRSR039133-1"/>
    </source>
</evidence>
<dbReference type="InterPro" id="IPR033127">
    <property type="entry name" value="UBQ-activ_enz_E1_Cys_AS"/>
</dbReference>
<evidence type="ECO:0000256" key="10">
    <source>
        <dbReference type="ARBA" id="ARBA00023242"/>
    </source>
</evidence>
<keyword evidence="5 11" id="KW-0479">Metal-binding</keyword>
<evidence type="ECO:0000256" key="7">
    <source>
        <dbReference type="ARBA" id="ARBA00022786"/>
    </source>
</evidence>
<name>A0A8H3X0L6_GIGMA</name>
<evidence type="ECO:0000256" key="5">
    <source>
        <dbReference type="ARBA" id="ARBA00022723"/>
    </source>
</evidence>
<dbReference type="PIRSF" id="PIRSF039133">
    <property type="entry name" value="SUMO_E1B"/>
    <property type="match status" value="1"/>
</dbReference>
<organism evidence="20 21">
    <name type="scientific">Gigaspora margarita</name>
    <dbReference type="NCBI Taxonomy" id="4874"/>
    <lineage>
        <taxon>Eukaryota</taxon>
        <taxon>Fungi</taxon>
        <taxon>Fungi incertae sedis</taxon>
        <taxon>Mucoromycota</taxon>
        <taxon>Glomeromycotina</taxon>
        <taxon>Glomeromycetes</taxon>
        <taxon>Diversisporales</taxon>
        <taxon>Gigasporaceae</taxon>
        <taxon>Gigaspora</taxon>
    </lineage>
</organism>
<evidence type="ECO:0000259" key="19">
    <source>
        <dbReference type="Pfam" id="PF14732"/>
    </source>
</evidence>
<feature type="binding site" evidence="14">
    <location>
        <position position="165"/>
    </location>
    <ligand>
        <name>Zn(2+)</name>
        <dbReference type="ChEBI" id="CHEBI:29105"/>
    </ligand>
</feature>
<keyword evidence="6 11" id="KW-0547">Nucleotide-binding</keyword>
<dbReference type="GO" id="GO:0005737">
    <property type="term" value="C:cytoplasm"/>
    <property type="evidence" value="ECO:0007669"/>
    <property type="project" value="TreeGrafter"/>
</dbReference>
<feature type="domain" description="Ubiquitin-activating enzyme SCCH" evidence="18">
    <location>
        <begin position="288"/>
        <end position="375"/>
    </location>
</feature>
<protein>
    <recommendedName>
        <fullName evidence="11">Ubiquitin-activating enzyme E1-like</fullName>
    </recommendedName>
</protein>
<feature type="domain" description="THIF-type NAD/FAD binding fold" evidence="17">
    <location>
        <begin position="11"/>
        <end position="438"/>
    </location>
</feature>
<evidence type="ECO:0000256" key="6">
    <source>
        <dbReference type="ARBA" id="ARBA00022741"/>
    </source>
</evidence>
<evidence type="ECO:0000256" key="8">
    <source>
        <dbReference type="ARBA" id="ARBA00022833"/>
    </source>
</evidence>
<dbReference type="AlphaFoldDB" id="A0A8H3X0L6"/>
<keyword evidence="9 11" id="KW-0067">ATP-binding</keyword>
<keyword evidence="10" id="KW-0539">Nucleus</keyword>
<feature type="binding site" evidence="13">
    <location>
        <position position="52"/>
    </location>
    <ligand>
        <name>ATP</name>
        <dbReference type="ChEBI" id="CHEBI:30616"/>
    </ligand>
</feature>
<keyword evidence="4" id="KW-0808">Transferase</keyword>
<dbReference type="InterPro" id="IPR023318">
    <property type="entry name" value="Ub_act_enz_dom_a_sf"/>
</dbReference>
<evidence type="ECO:0000313" key="20">
    <source>
        <dbReference type="EMBL" id="KAF0392803.1"/>
    </source>
</evidence>
<accession>A0A8H3X0L6</accession>
<dbReference type="Pfam" id="PF10585">
    <property type="entry name" value="UBA_E1_SCCH"/>
    <property type="match status" value="1"/>
</dbReference>
<comment type="similarity">
    <text evidence="3 11">Belongs to the ubiquitin-activating E1 family.</text>
</comment>